<comment type="caution">
    <text evidence="2">The sequence shown here is derived from an EMBL/GenBank/DDBJ whole genome shotgun (WGS) entry which is preliminary data.</text>
</comment>
<dbReference type="AlphaFoldDB" id="A0AAV5J098"/>
<gene>
    <name evidence="2" type="ORF">SLEP1_g17468</name>
</gene>
<feature type="region of interest" description="Disordered" evidence="1">
    <location>
        <begin position="36"/>
        <end position="59"/>
    </location>
</feature>
<organism evidence="2 3">
    <name type="scientific">Rubroshorea leprosula</name>
    <dbReference type="NCBI Taxonomy" id="152421"/>
    <lineage>
        <taxon>Eukaryota</taxon>
        <taxon>Viridiplantae</taxon>
        <taxon>Streptophyta</taxon>
        <taxon>Embryophyta</taxon>
        <taxon>Tracheophyta</taxon>
        <taxon>Spermatophyta</taxon>
        <taxon>Magnoliopsida</taxon>
        <taxon>eudicotyledons</taxon>
        <taxon>Gunneridae</taxon>
        <taxon>Pentapetalae</taxon>
        <taxon>rosids</taxon>
        <taxon>malvids</taxon>
        <taxon>Malvales</taxon>
        <taxon>Dipterocarpaceae</taxon>
        <taxon>Rubroshorea</taxon>
    </lineage>
</organism>
<keyword evidence="3" id="KW-1185">Reference proteome</keyword>
<evidence type="ECO:0000313" key="2">
    <source>
        <dbReference type="EMBL" id="GKV05459.1"/>
    </source>
</evidence>
<evidence type="ECO:0000313" key="3">
    <source>
        <dbReference type="Proteomes" id="UP001054252"/>
    </source>
</evidence>
<protein>
    <submittedName>
        <fullName evidence="2">Uncharacterized protein</fullName>
    </submittedName>
</protein>
<reference evidence="2 3" key="1">
    <citation type="journal article" date="2021" name="Commun. Biol.">
        <title>The genome of Shorea leprosula (Dipterocarpaceae) highlights the ecological relevance of drought in aseasonal tropical rainforests.</title>
        <authorList>
            <person name="Ng K.K.S."/>
            <person name="Kobayashi M.J."/>
            <person name="Fawcett J.A."/>
            <person name="Hatakeyama M."/>
            <person name="Paape T."/>
            <person name="Ng C.H."/>
            <person name="Ang C.C."/>
            <person name="Tnah L.H."/>
            <person name="Lee C.T."/>
            <person name="Nishiyama T."/>
            <person name="Sese J."/>
            <person name="O'Brien M.J."/>
            <person name="Copetti D."/>
            <person name="Mohd Noor M.I."/>
            <person name="Ong R.C."/>
            <person name="Putra M."/>
            <person name="Sireger I.Z."/>
            <person name="Indrioko S."/>
            <person name="Kosugi Y."/>
            <person name="Izuno A."/>
            <person name="Isagi Y."/>
            <person name="Lee S.L."/>
            <person name="Shimizu K.K."/>
        </authorList>
    </citation>
    <scope>NUCLEOTIDE SEQUENCE [LARGE SCALE GENOMIC DNA]</scope>
    <source>
        <strain evidence="2">214</strain>
    </source>
</reference>
<name>A0AAV5J098_9ROSI</name>
<evidence type="ECO:0000256" key="1">
    <source>
        <dbReference type="SAM" id="MobiDB-lite"/>
    </source>
</evidence>
<sequence length="59" mass="6316">MDCLTLGSGFMEGTKLVRKFLLPRSKSLVSACSHAEAGRPAERTGVAHAVADQSTHHDH</sequence>
<dbReference type="EMBL" id="BPVZ01000023">
    <property type="protein sequence ID" value="GKV05459.1"/>
    <property type="molecule type" value="Genomic_DNA"/>
</dbReference>
<proteinExistence type="predicted"/>
<accession>A0AAV5J098</accession>
<dbReference type="Proteomes" id="UP001054252">
    <property type="component" value="Unassembled WGS sequence"/>
</dbReference>